<evidence type="ECO:0000313" key="14">
    <source>
        <dbReference type="EMBL" id="PIR45086.1"/>
    </source>
</evidence>
<dbReference type="EMBL" id="PCYI01000006">
    <property type="protein sequence ID" value="PIR45086.1"/>
    <property type="molecule type" value="Genomic_DNA"/>
</dbReference>
<dbReference type="SUPFAM" id="SSF51306">
    <property type="entry name" value="LexA/Signal peptidase"/>
    <property type="match status" value="1"/>
</dbReference>
<dbReference type="InterPro" id="IPR006200">
    <property type="entry name" value="LexA"/>
</dbReference>
<dbReference type="PANTHER" id="PTHR33516:SF2">
    <property type="entry name" value="LEXA REPRESSOR-RELATED"/>
    <property type="match status" value="1"/>
</dbReference>
<dbReference type="GO" id="GO:0006281">
    <property type="term" value="P:DNA repair"/>
    <property type="evidence" value="ECO:0007669"/>
    <property type="project" value="UniProtKB-KW"/>
</dbReference>
<name>A0A2H0RFC4_9BACT</name>
<evidence type="ECO:0000256" key="5">
    <source>
        <dbReference type="ARBA" id="ARBA00022801"/>
    </source>
</evidence>
<evidence type="ECO:0000259" key="13">
    <source>
        <dbReference type="Pfam" id="PF00717"/>
    </source>
</evidence>
<dbReference type="GO" id="GO:0006260">
    <property type="term" value="P:DNA replication"/>
    <property type="evidence" value="ECO:0007669"/>
    <property type="project" value="UniProtKB-KW"/>
</dbReference>
<keyword evidence="9" id="KW-0804">Transcription</keyword>
<evidence type="ECO:0000256" key="9">
    <source>
        <dbReference type="ARBA" id="ARBA00023163"/>
    </source>
</evidence>
<dbReference type="Gene3D" id="2.10.109.10">
    <property type="entry name" value="Umud Fragment, subunit A"/>
    <property type="match status" value="1"/>
</dbReference>
<dbReference type="PRINTS" id="PR00726">
    <property type="entry name" value="LEXASERPTASE"/>
</dbReference>
<keyword evidence="7" id="KW-0805">Transcription regulation</keyword>
<evidence type="ECO:0000256" key="7">
    <source>
        <dbReference type="ARBA" id="ARBA00023015"/>
    </source>
</evidence>
<dbReference type="GO" id="GO:0045892">
    <property type="term" value="P:negative regulation of DNA-templated transcription"/>
    <property type="evidence" value="ECO:0007669"/>
    <property type="project" value="InterPro"/>
</dbReference>
<sequence length="191" mass="21776">MPRTKKEYWSEILRFYRSRRRMPSYSEIMELCGFHSKNAVFRLVARLEAAGHIVKDPQGKLTPKNLYGGMKLLGSIEAGFPSPAEEQELDTISLDEYLIPRRDASFLLTVKGDSMIDAGIHEGDLVIVERGVTPKEGQIVIAEVDGEWTMKEYRKVRGKVQLVPANKKYKPIVPKEELKIEAVVRGVIRKY</sequence>
<dbReference type="PANTHER" id="PTHR33516">
    <property type="entry name" value="LEXA REPRESSOR"/>
    <property type="match status" value="1"/>
</dbReference>
<evidence type="ECO:0000256" key="4">
    <source>
        <dbReference type="ARBA" id="ARBA00022763"/>
    </source>
</evidence>
<accession>A0A2H0RFC4</accession>
<dbReference type="GO" id="GO:0004252">
    <property type="term" value="F:serine-type endopeptidase activity"/>
    <property type="evidence" value="ECO:0007669"/>
    <property type="project" value="InterPro"/>
</dbReference>
<keyword evidence="5 12" id="KW-0378">Hydrolase</keyword>
<dbReference type="GO" id="GO:0003677">
    <property type="term" value="F:DNA binding"/>
    <property type="evidence" value="ECO:0007669"/>
    <property type="project" value="UniProtKB-KW"/>
</dbReference>
<evidence type="ECO:0000256" key="6">
    <source>
        <dbReference type="ARBA" id="ARBA00022813"/>
    </source>
</evidence>
<dbReference type="InterPro" id="IPR015927">
    <property type="entry name" value="Peptidase_S24_S26A/B/C"/>
</dbReference>
<dbReference type="NCBIfam" id="TIGR00498">
    <property type="entry name" value="lexA"/>
    <property type="match status" value="1"/>
</dbReference>
<evidence type="ECO:0000256" key="10">
    <source>
        <dbReference type="ARBA" id="ARBA00023204"/>
    </source>
</evidence>
<dbReference type="Gene3D" id="1.10.10.10">
    <property type="entry name" value="Winged helix-like DNA-binding domain superfamily/Winged helix DNA-binding domain"/>
    <property type="match status" value="1"/>
</dbReference>
<keyword evidence="10" id="KW-0234">DNA repair</keyword>
<dbReference type="Proteomes" id="UP000228767">
    <property type="component" value="Unassembled WGS sequence"/>
</dbReference>
<dbReference type="NCBIfam" id="NF007621">
    <property type="entry name" value="PRK10276.1"/>
    <property type="match status" value="1"/>
</dbReference>
<dbReference type="GO" id="GO:0009432">
    <property type="term" value="P:SOS response"/>
    <property type="evidence" value="ECO:0007669"/>
    <property type="project" value="UniProtKB-KW"/>
</dbReference>
<dbReference type="InterPro" id="IPR036390">
    <property type="entry name" value="WH_DNA-bd_sf"/>
</dbReference>
<evidence type="ECO:0000256" key="11">
    <source>
        <dbReference type="ARBA" id="ARBA00023236"/>
    </source>
</evidence>
<dbReference type="Pfam" id="PF00717">
    <property type="entry name" value="Peptidase_S24"/>
    <property type="match status" value="1"/>
</dbReference>
<evidence type="ECO:0000256" key="1">
    <source>
        <dbReference type="ARBA" id="ARBA00007484"/>
    </source>
</evidence>
<keyword evidence="11" id="KW-0742">SOS response</keyword>
<dbReference type="InterPro" id="IPR006197">
    <property type="entry name" value="Peptidase_S24_LexA"/>
</dbReference>
<keyword evidence="2" id="KW-0678">Repressor</keyword>
<keyword evidence="4" id="KW-0227">DNA damage</keyword>
<comment type="similarity">
    <text evidence="1 12">Belongs to the peptidase S24 family.</text>
</comment>
<evidence type="ECO:0000256" key="12">
    <source>
        <dbReference type="RuleBase" id="RU003991"/>
    </source>
</evidence>
<evidence type="ECO:0000256" key="8">
    <source>
        <dbReference type="ARBA" id="ARBA00023125"/>
    </source>
</evidence>
<protein>
    <submittedName>
        <fullName evidence="14">Repressor LexA</fullName>
    </submittedName>
</protein>
<keyword evidence="6 12" id="KW-0068">Autocatalytic cleavage</keyword>
<dbReference type="InterPro" id="IPR036286">
    <property type="entry name" value="LexA/Signal_pep-like_sf"/>
</dbReference>
<organism evidence="14 15">
    <name type="scientific">Candidatus Vogelbacteria bacterium CG10_big_fil_rev_8_21_14_0_10_51_16</name>
    <dbReference type="NCBI Taxonomy" id="1975045"/>
    <lineage>
        <taxon>Bacteria</taxon>
        <taxon>Candidatus Vogeliibacteriota</taxon>
    </lineage>
</organism>
<dbReference type="InterPro" id="IPR036388">
    <property type="entry name" value="WH-like_DNA-bd_sf"/>
</dbReference>
<evidence type="ECO:0000313" key="15">
    <source>
        <dbReference type="Proteomes" id="UP000228767"/>
    </source>
</evidence>
<dbReference type="SUPFAM" id="SSF46785">
    <property type="entry name" value="Winged helix' DNA-binding domain"/>
    <property type="match status" value="1"/>
</dbReference>
<keyword evidence="3" id="KW-0235">DNA replication</keyword>
<feature type="domain" description="Peptidase S24/S26A/S26B/S26C" evidence="13">
    <location>
        <begin position="72"/>
        <end position="184"/>
    </location>
</feature>
<evidence type="ECO:0000256" key="3">
    <source>
        <dbReference type="ARBA" id="ARBA00022705"/>
    </source>
</evidence>
<comment type="caution">
    <text evidence="14">The sequence shown here is derived from an EMBL/GenBank/DDBJ whole genome shotgun (WGS) entry which is preliminary data.</text>
</comment>
<gene>
    <name evidence="14" type="primary">lexA</name>
    <name evidence="14" type="ORF">COV10_00990</name>
</gene>
<reference evidence="14 15" key="1">
    <citation type="submission" date="2017-09" db="EMBL/GenBank/DDBJ databases">
        <title>Depth-based differentiation of microbial function through sediment-hosted aquifers and enrichment of novel symbionts in the deep terrestrial subsurface.</title>
        <authorList>
            <person name="Probst A.J."/>
            <person name="Ladd B."/>
            <person name="Jarett J.K."/>
            <person name="Geller-Mcgrath D.E."/>
            <person name="Sieber C.M."/>
            <person name="Emerson J.B."/>
            <person name="Anantharaman K."/>
            <person name="Thomas B.C."/>
            <person name="Malmstrom R."/>
            <person name="Stieglmeier M."/>
            <person name="Klingl A."/>
            <person name="Woyke T."/>
            <person name="Ryan C.M."/>
            <person name="Banfield J.F."/>
        </authorList>
    </citation>
    <scope>NUCLEOTIDE SEQUENCE [LARGE SCALE GENOMIC DNA]</scope>
    <source>
        <strain evidence="14">CG10_big_fil_rev_8_21_14_0_10_51_16</strain>
    </source>
</reference>
<dbReference type="InterPro" id="IPR039418">
    <property type="entry name" value="LexA-like"/>
</dbReference>
<dbReference type="InterPro" id="IPR050077">
    <property type="entry name" value="LexA_repressor"/>
</dbReference>
<proteinExistence type="inferred from homology"/>
<keyword evidence="8" id="KW-0238">DNA-binding</keyword>
<evidence type="ECO:0000256" key="2">
    <source>
        <dbReference type="ARBA" id="ARBA00022491"/>
    </source>
</evidence>
<dbReference type="AlphaFoldDB" id="A0A2H0RFC4"/>
<dbReference type="CDD" id="cd06529">
    <property type="entry name" value="S24_LexA-like"/>
    <property type="match status" value="1"/>
</dbReference>